<evidence type="ECO:0000259" key="6">
    <source>
        <dbReference type="Pfam" id="PF00487"/>
    </source>
</evidence>
<dbReference type="PANTHER" id="PTHR32100">
    <property type="entry name" value="OMEGA-6 FATTY ACID DESATURASE, CHLOROPLASTIC"/>
    <property type="match status" value="1"/>
</dbReference>
<evidence type="ECO:0000313" key="8">
    <source>
        <dbReference type="Proteomes" id="UP001237642"/>
    </source>
</evidence>
<sequence>MGAGGNMAATEDSGHQAKRVRGTNVLPRAPHEKPNFTLRDLKKAIPPHCFERSLLHSLAYLIVDWIANYLMYFVASNYFHLLPYKLAYLAWPIYGFCQGCVMYGLWVIGHECGHHGFSDYQWVDDAIGLFTHSLILCPYYSFKISHRRHHANTSNLDREEAYVPQTKPDPDSWYWGIYGTSGRVGVLLFKVTLGWPSYLLFNMAGRGYNKFANHFYPYSPMFSARERIEILISNAGILAMLYALYLLTVAKGLSHTLLAYGIPLLVHNAFLVIVTCFQHTHPSLPRYDSSEWDWFRGALSTVDRDYGILNHVFHHVTDSHVVHHLLSTIPHYHSMEATEAIKPILGDYYQYDPTPWYKAMWREIRACLYVVPDEDEKNKDDFNGAQLKVVCVEAGRLALRRDATECRTIIFLSFPDLLAGKAFRIFLAANYGFIKDTKEAAEFQIFLNFVDILGSATVKFNDF</sequence>
<name>A0AAD8J718_9APIA</name>
<protein>
    <submittedName>
        <fullName evidence="7">Oleate desaturase</fullName>
    </submittedName>
</protein>
<reference evidence="7" key="2">
    <citation type="submission" date="2023-05" db="EMBL/GenBank/DDBJ databases">
        <authorList>
            <person name="Schelkunov M.I."/>
        </authorList>
    </citation>
    <scope>NUCLEOTIDE SEQUENCE</scope>
    <source>
        <strain evidence="7">Hsosn_3</strain>
        <tissue evidence="7">Leaf</tissue>
    </source>
</reference>
<reference evidence="7" key="1">
    <citation type="submission" date="2023-02" db="EMBL/GenBank/DDBJ databases">
        <title>Genome of toxic invasive species Heracleum sosnowskyi carries increased number of genes despite the absence of recent whole-genome duplications.</title>
        <authorList>
            <person name="Schelkunov M."/>
            <person name="Shtratnikova V."/>
            <person name="Makarenko M."/>
            <person name="Klepikova A."/>
            <person name="Omelchenko D."/>
            <person name="Novikova G."/>
            <person name="Obukhova E."/>
            <person name="Bogdanov V."/>
            <person name="Penin A."/>
            <person name="Logacheva M."/>
        </authorList>
    </citation>
    <scope>NUCLEOTIDE SEQUENCE</scope>
    <source>
        <strain evidence="7">Hsosn_3</strain>
        <tissue evidence="7">Leaf</tissue>
    </source>
</reference>
<evidence type="ECO:0000256" key="5">
    <source>
        <dbReference type="SAM" id="Phobius"/>
    </source>
</evidence>
<dbReference type="InterPro" id="IPR012171">
    <property type="entry name" value="Fatty_acid_desaturase"/>
</dbReference>
<comment type="caution">
    <text evidence="7">The sequence shown here is derived from an EMBL/GenBank/DDBJ whole genome shotgun (WGS) entry which is preliminary data.</text>
</comment>
<dbReference type="AlphaFoldDB" id="A0AAD8J718"/>
<keyword evidence="5" id="KW-0812">Transmembrane</keyword>
<keyword evidence="8" id="KW-1185">Reference proteome</keyword>
<keyword evidence="5" id="KW-0472">Membrane</keyword>
<feature type="transmembrane region" description="Helical" evidence="5">
    <location>
        <begin position="86"/>
        <end position="106"/>
    </location>
</feature>
<comment type="similarity">
    <text evidence="2">Belongs to the fatty acid desaturase type 1 family.</text>
</comment>
<feature type="domain" description="Fatty acid desaturase" evidence="6">
    <location>
        <begin position="90"/>
        <end position="351"/>
    </location>
</feature>
<dbReference type="GO" id="GO:0006629">
    <property type="term" value="P:lipid metabolic process"/>
    <property type="evidence" value="ECO:0007669"/>
    <property type="project" value="InterPro"/>
</dbReference>
<evidence type="ECO:0000256" key="3">
    <source>
        <dbReference type="ARBA" id="ARBA00023002"/>
    </source>
</evidence>
<evidence type="ECO:0000256" key="2">
    <source>
        <dbReference type="ARBA" id="ARBA00009295"/>
    </source>
</evidence>
<dbReference type="GO" id="GO:0016491">
    <property type="term" value="F:oxidoreductase activity"/>
    <property type="evidence" value="ECO:0007669"/>
    <property type="project" value="UniProtKB-KW"/>
</dbReference>
<feature type="transmembrane region" description="Helical" evidence="5">
    <location>
        <begin position="54"/>
        <end position="74"/>
    </location>
</feature>
<evidence type="ECO:0000256" key="4">
    <source>
        <dbReference type="SAM" id="MobiDB-lite"/>
    </source>
</evidence>
<organism evidence="7 8">
    <name type="scientific">Heracleum sosnowskyi</name>
    <dbReference type="NCBI Taxonomy" id="360622"/>
    <lineage>
        <taxon>Eukaryota</taxon>
        <taxon>Viridiplantae</taxon>
        <taxon>Streptophyta</taxon>
        <taxon>Embryophyta</taxon>
        <taxon>Tracheophyta</taxon>
        <taxon>Spermatophyta</taxon>
        <taxon>Magnoliopsida</taxon>
        <taxon>eudicotyledons</taxon>
        <taxon>Gunneridae</taxon>
        <taxon>Pentapetalae</taxon>
        <taxon>asterids</taxon>
        <taxon>campanulids</taxon>
        <taxon>Apiales</taxon>
        <taxon>Apiaceae</taxon>
        <taxon>Apioideae</taxon>
        <taxon>apioid superclade</taxon>
        <taxon>Tordylieae</taxon>
        <taxon>Tordyliinae</taxon>
        <taxon>Heracleum</taxon>
    </lineage>
</organism>
<dbReference type="InterPro" id="IPR005804">
    <property type="entry name" value="FA_desaturase_dom"/>
</dbReference>
<dbReference type="EMBL" id="JAUIZM010000002">
    <property type="protein sequence ID" value="KAK1397708.1"/>
    <property type="molecule type" value="Genomic_DNA"/>
</dbReference>
<evidence type="ECO:0000256" key="1">
    <source>
        <dbReference type="ARBA" id="ARBA00004370"/>
    </source>
</evidence>
<feature type="transmembrane region" description="Helical" evidence="5">
    <location>
        <begin position="228"/>
        <end position="245"/>
    </location>
</feature>
<dbReference type="GO" id="GO:0016020">
    <property type="term" value="C:membrane"/>
    <property type="evidence" value="ECO:0007669"/>
    <property type="project" value="UniProtKB-SubCell"/>
</dbReference>
<gene>
    <name evidence="7" type="ORF">POM88_007571</name>
</gene>
<accession>A0AAD8J718</accession>
<keyword evidence="3" id="KW-0560">Oxidoreductase</keyword>
<keyword evidence="5" id="KW-1133">Transmembrane helix</keyword>
<comment type="subcellular location">
    <subcellularLocation>
        <location evidence="1">Membrane</location>
    </subcellularLocation>
</comment>
<dbReference type="CDD" id="cd03507">
    <property type="entry name" value="Delta12-FADS-like"/>
    <property type="match status" value="1"/>
</dbReference>
<dbReference type="Proteomes" id="UP001237642">
    <property type="component" value="Unassembled WGS sequence"/>
</dbReference>
<evidence type="ECO:0000313" key="7">
    <source>
        <dbReference type="EMBL" id="KAK1397708.1"/>
    </source>
</evidence>
<dbReference type="Pfam" id="PF00487">
    <property type="entry name" value="FA_desaturase"/>
    <property type="match status" value="1"/>
</dbReference>
<feature type="transmembrane region" description="Helical" evidence="5">
    <location>
        <begin position="257"/>
        <end position="277"/>
    </location>
</feature>
<feature type="region of interest" description="Disordered" evidence="4">
    <location>
        <begin position="1"/>
        <end position="23"/>
    </location>
</feature>
<proteinExistence type="inferred from homology"/>
<feature type="transmembrane region" description="Helical" evidence="5">
    <location>
        <begin position="126"/>
        <end position="142"/>
    </location>
</feature>